<dbReference type="Pfam" id="PF00646">
    <property type="entry name" value="F-box"/>
    <property type="match status" value="1"/>
</dbReference>
<reference evidence="2 3" key="1">
    <citation type="journal article" date="2007" name="Nature">
        <title>Evolution of genes and genomes on the Drosophila phylogeny.</title>
        <authorList>
            <consortium name="Drosophila 12 Genomes Consortium"/>
            <person name="Clark A.G."/>
            <person name="Eisen M.B."/>
            <person name="Smith D.R."/>
            <person name="Bergman C.M."/>
            <person name="Oliver B."/>
            <person name="Markow T.A."/>
            <person name="Kaufman T.C."/>
            <person name="Kellis M."/>
            <person name="Gelbart W."/>
            <person name="Iyer V.N."/>
            <person name="Pollard D.A."/>
            <person name="Sackton T.B."/>
            <person name="Larracuente A.M."/>
            <person name="Singh N.D."/>
            <person name="Abad J.P."/>
            <person name="Abt D.N."/>
            <person name="Adryan B."/>
            <person name="Aguade M."/>
            <person name="Akashi H."/>
            <person name="Anderson W.W."/>
            <person name="Aquadro C.F."/>
            <person name="Ardell D.H."/>
            <person name="Arguello R."/>
            <person name="Artieri C.G."/>
            <person name="Barbash D.A."/>
            <person name="Barker D."/>
            <person name="Barsanti P."/>
            <person name="Batterham P."/>
            <person name="Batzoglou S."/>
            <person name="Begun D."/>
            <person name="Bhutkar A."/>
            <person name="Blanco E."/>
            <person name="Bosak S.A."/>
            <person name="Bradley R.K."/>
            <person name="Brand A.D."/>
            <person name="Brent M.R."/>
            <person name="Brooks A.N."/>
            <person name="Brown R.H."/>
            <person name="Butlin R.K."/>
            <person name="Caggese C."/>
            <person name="Calvi B.R."/>
            <person name="Bernardo de Carvalho A."/>
            <person name="Caspi A."/>
            <person name="Castrezana S."/>
            <person name="Celniker S.E."/>
            <person name="Chang J.L."/>
            <person name="Chapple C."/>
            <person name="Chatterji S."/>
            <person name="Chinwalla A."/>
            <person name="Civetta A."/>
            <person name="Clifton S.W."/>
            <person name="Comeron J.M."/>
            <person name="Costello J.C."/>
            <person name="Coyne J.A."/>
            <person name="Daub J."/>
            <person name="David R.G."/>
            <person name="Delcher A.L."/>
            <person name="Delehaunty K."/>
            <person name="Do C.B."/>
            <person name="Ebling H."/>
            <person name="Edwards K."/>
            <person name="Eickbush T."/>
            <person name="Evans J.D."/>
            <person name="Filipski A."/>
            <person name="Findeiss S."/>
            <person name="Freyhult E."/>
            <person name="Fulton L."/>
            <person name="Fulton R."/>
            <person name="Garcia A.C."/>
            <person name="Gardiner A."/>
            <person name="Garfield D.A."/>
            <person name="Garvin B.E."/>
            <person name="Gibson G."/>
            <person name="Gilbert D."/>
            <person name="Gnerre S."/>
            <person name="Godfrey J."/>
            <person name="Good R."/>
            <person name="Gotea V."/>
            <person name="Gravely B."/>
            <person name="Greenberg A.J."/>
            <person name="Griffiths-Jones S."/>
            <person name="Gross S."/>
            <person name="Guigo R."/>
            <person name="Gustafson E.A."/>
            <person name="Haerty W."/>
            <person name="Hahn M.W."/>
            <person name="Halligan D.L."/>
            <person name="Halpern A.L."/>
            <person name="Halter G.M."/>
            <person name="Han M.V."/>
            <person name="Heger A."/>
            <person name="Hillier L."/>
            <person name="Hinrichs A.S."/>
            <person name="Holmes I."/>
            <person name="Hoskins R.A."/>
            <person name="Hubisz M.J."/>
            <person name="Hultmark D."/>
            <person name="Huntley M.A."/>
            <person name="Jaffe D.B."/>
            <person name="Jagadeeshan S."/>
            <person name="Jeck W.R."/>
            <person name="Johnson J."/>
            <person name="Jones C.D."/>
            <person name="Jordan W.C."/>
            <person name="Karpen G.H."/>
            <person name="Kataoka E."/>
            <person name="Keightley P.D."/>
            <person name="Kheradpour P."/>
            <person name="Kirkness E.F."/>
            <person name="Koerich L.B."/>
            <person name="Kristiansen K."/>
            <person name="Kudrna D."/>
            <person name="Kulathinal R.J."/>
            <person name="Kumar S."/>
            <person name="Kwok R."/>
            <person name="Lander E."/>
            <person name="Langley C.H."/>
            <person name="Lapoint R."/>
            <person name="Lazzaro B.P."/>
            <person name="Lee S.J."/>
            <person name="Levesque L."/>
            <person name="Li R."/>
            <person name="Lin C.F."/>
            <person name="Lin M.F."/>
            <person name="Lindblad-Toh K."/>
            <person name="Llopart A."/>
            <person name="Long M."/>
            <person name="Low L."/>
            <person name="Lozovsky E."/>
            <person name="Lu J."/>
            <person name="Luo M."/>
            <person name="Machado C.A."/>
            <person name="Makalowski W."/>
            <person name="Marzo M."/>
            <person name="Matsuda M."/>
            <person name="Matzkin L."/>
            <person name="McAllister B."/>
            <person name="McBride C.S."/>
            <person name="McKernan B."/>
            <person name="McKernan K."/>
            <person name="Mendez-Lago M."/>
            <person name="Minx P."/>
            <person name="Mollenhauer M.U."/>
            <person name="Montooth K."/>
            <person name="Mount S.M."/>
            <person name="Mu X."/>
            <person name="Myers E."/>
            <person name="Negre B."/>
            <person name="Newfeld S."/>
            <person name="Nielsen R."/>
            <person name="Noor M.A."/>
            <person name="O'Grady P."/>
            <person name="Pachter L."/>
            <person name="Papaceit M."/>
            <person name="Parisi M.J."/>
            <person name="Parisi M."/>
            <person name="Parts L."/>
            <person name="Pedersen J.S."/>
            <person name="Pesole G."/>
            <person name="Phillippy A.M."/>
            <person name="Ponting C.P."/>
            <person name="Pop M."/>
            <person name="Porcelli D."/>
            <person name="Powell J.R."/>
            <person name="Prohaska S."/>
            <person name="Pruitt K."/>
            <person name="Puig M."/>
            <person name="Quesneville H."/>
            <person name="Ram K.R."/>
            <person name="Rand D."/>
            <person name="Rasmussen M.D."/>
            <person name="Reed L.K."/>
            <person name="Reenan R."/>
            <person name="Reily A."/>
            <person name="Remington K.A."/>
            <person name="Rieger T.T."/>
            <person name="Ritchie M.G."/>
            <person name="Robin C."/>
            <person name="Rogers Y.H."/>
            <person name="Rohde C."/>
            <person name="Rozas J."/>
            <person name="Rubenfield M.J."/>
            <person name="Ruiz A."/>
            <person name="Russo S."/>
            <person name="Salzberg S.L."/>
            <person name="Sanchez-Gracia A."/>
            <person name="Saranga D.J."/>
            <person name="Sato H."/>
            <person name="Schaeffer S.W."/>
            <person name="Schatz M.C."/>
            <person name="Schlenke T."/>
            <person name="Schwartz R."/>
            <person name="Segarra C."/>
            <person name="Singh R.S."/>
            <person name="Sirot L."/>
            <person name="Sirota M."/>
            <person name="Sisneros N.B."/>
            <person name="Smith C.D."/>
            <person name="Smith T.F."/>
            <person name="Spieth J."/>
            <person name="Stage D.E."/>
            <person name="Stark A."/>
            <person name="Stephan W."/>
            <person name="Strausberg R.L."/>
            <person name="Strempel S."/>
            <person name="Sturgill D."/>
            <person name="Sutton G."/>
            <person name="Sutton G.G."/>
            <person name="Tao W."/>
            <person name="Teichmann S."/>
            <person name="Tobari Y.N."/>
            <person name="Tomimura Y."/>
            <person name="Tsolas J.M."/>
            <person name="Valente V.L."/>
            <person name="Venter E."/>
            <person name="Venter J.C."/>
            <person name="Vicario S."/>
            <person name="Vieira F.G."/>
            <person name="Vilella A.J."/>
            <person name="Villasante A."/>
            <person name="Walenz B."/>
            <person name="Wang J."/>
            <person name="Wasserman M."/>
            <person name="Watts T."/>
            <person name="Wilson D."/>
            <person name="Wilson R.K."/>
            <person name="Wing R.A."/>
            <person name="Wolfner M.F."/>
            <person name="Wong A."/>
            <person name="Wong G.K."/>
            <person name="Wu C.I."/>
            <person name="Wu G."/>
            <person name="Yamamoto D."/>
            <person name="Yang H.P."/>
            <person name="Yang S.P."/>
            <person name="Yorke J.A."/>
            <person name="Yoshida K."/>
            <person name="Zdobnov E."/>
            <person name="Zhang P."/>
            <person name="Zhang Y."/>
            <person name="Zimin A.V."/>
            <person name="Baldwin J."/>
            <person name="Abdouelleil A."/>
            <person name="Abdulkadir J."/>
            <person name="Abebe A."/>
            <person name="Abera B."/>
            <person name="Abreu J."/>
            <person name="Acer S.C."/>
            <person name="Aftuck L."/>
            <person name="Alexander A."/>
            <person name="An P."/>
            <person name="Anderson E."/>
            <person name="Anderson S."/>
            <person name="Arachi H."/>
            <person name="Azer M."/>
            <person name="Bachantsang P."/>
            <person name="Barry A."/>
            <person name="Bayul T."/>
            <person name="Berlin A."/>
            <person name="Bessette D."/>
            <person name="Bloom T."/>
            <person name="Blye J."/>
            <person name="Boguslavskiy L."/>
            <person name="Bonnet C."/>
            <person name="Boukhgalter B."/>
            <person name="Bourzgui I."/>
            <person name="Brown A."/>
            <person name="Cahill P."/>
            <person name="Channer S."/>
            <person name="Cheshatsang Y."/>
            <person name="Chuda L."/>
            <person name="Citroen M."/>
            <person name="Collymore A."/>
            <person name="Cooke P."/>
            <person name="Costello M."/>
            <person name="D'Aco K."/>
            <person name="Daza R."/>
            <person name="De Haan G."/>
            <person name="DeGray S."/>
            <person name="DeMaso C."/>
            <person name="Dhargay N."/>
            <person name="Dooley K."/>
            <person name="Dooley E."/>
            <person name="Doricent M."/>
            <person name="Dorje P."/>
            <person name="Dorjee K."/>
            <person name="Dupes A."/>
            <person name="Elong R."/>
            <person name="Falk J."/>
            <person name="Farina A."/>
            <person name="Faro S."/>
            <person name="Ferguson D."/>
            <person name="Fisher S."/>
            <person name="Foley C.D."/>
            <person name="Franke A."/>
            <person name="Friedrich D."/>
            <person name="Gadbois L."/>
            <person name="Gearin G."/>
            <person name="Gearin C.R."/>
            <person name="Giannoukos G."/>
            <person name="Goode T."/>
            <person name="Graham J."/>
            <person name="Grandbois E."/>
            <person name="Grewal S."/>
            <person name="Gyaltsen K."/>
            <person name="Hafez N."/>
            <person name="Hagos B."/>
            <person name="Hall J."/>
            <person name="Henson C."/>
            <person name="Hollinger A."/>
            <person name="Honan T."/>
            <person name="Huard M.D."/>
            <person name="Hughes L."/>
            <person name="Hurhula B."/>
            <person name="Husby M.E."/>
            <person name="Kamat A."/>
            <person name="Kanga B."/>
            <person name="Kashin S."/>
            <person name="Khazanovich D."/>
            <person name="Kisner P."/>
            <person name="Lance K."/>
            <person name="Lara M."/>
            <person name="Lee W."/>
            <person name="Lennon N."/>
            <person name="Letendre F."/>
            <person name="LeVine R."/>
            <person name="Lipovsky A."/>
            <person name="Liu X."/>
            <person name="Liu J."/>
            <person name="Liu S."/>
            <person name="Lokyitsang T."/>
            <person name="Lokyitsang Y."/>
            <person name="Lubonja R."/>
            <person name="Lui A."/>
            <person name="MacDonald P."/>
            <person name="Magnisalis V."/>
            <person name="Maru K."/>
            <person name="Matthews C."/>
            <person name="McCusker W."/>
            <person name="McDonough S."/>
            <person name="Mehta T."/>
            <person name="Meldrim J."/>
            <person name="Meneus L."/>
            <person name="Mihai O."/>
            <person name="Mihalev A."/>
            <person name="Mihova T."/>
            <person name="Mittelman R."/>
            <person name="Mlenga V."/>
            <person name="Montmayeur A."/>
            <person name="Mulrain L."/>
            <person name="Navidi A."/>
            <person name="Naylor J."/>
            <person name="Negash T."/>
            <person name="Nguyen T."/>
            <person name="Nguyen N."/>
            <person name="Nicol R."/>
            <person name="Norbu C."/>
            <person name="Norbu N."/>
            <person name="Novod N."/>
            <person name="O'Neill B."/>
            <person name="Osman S."/>
            <person name="Markiewicz E."/>
            <person name="Oyono O.L."/>
            <person name="Patti C."/>
            <person name="Phunkhang P."/>
            <person name="Pierre F."/>
            <person name="Priest M."/>
            <person name="Raghuraman S."/>
            <person name="Rege F."/>
            <person name="Reyes R."/>
            <person name="Rise C."/>
            <person name="Rogov P."/>
            <person name="Ross K."/>
            <person name="Ryan E."/>
            <person name="Settipalli S."/>
            <person name="Shea T."/>
            <person name="Sherpa N."/>
            <person name="Shi L."/>
            <person name="Shih D."/>
            <person name="Sparrow T."/>
            <person name="Spaulding J."/>
            <person name="Stalker J."/>
            <person name="Stange-Thomann N."/>
            <person name="Stavropoulos S."/>
            <person name="Stone C."/>
            <person name="Strader C."/>
            <person name="Tesfaye S."/>
            <person name="Thomson T."/>
            <person name="Thoulutsang Y."/>
            <person name="Thoulutsang D."/>
            <person name="Topham K."/>
            <person name="Topping I."/>
            <person name="Tsamla T."/>
            <person name="Vassiliev H."/>
            <person name="Vo A."/>
            <person name="Wangchuk T."/>
            <person name="Wangdi T."/>
            <person name="Weiand M."/>
            <person name="Wilkinson J."/>
            <person name="Wilson A."/>
            <person name="Yadav S."/>
            <person name="Young G."/>
            <person name="Yu Q."/>
            <person name="Zembek L."/>
            <person name="Zhong D."/>
            <person name="Zimmer A."/>
            <person name="Zwirko Z."/>
            <person name="Jaffe D.B."/>
            <person name="Alvarez P."/>
            <person name="Brockman W."/>
            <person name="Butler J."/>
            <person name="Chin C."/>
            <person name="Gnerre S."/>
            <person name="Grabherr M."/>
            <person name="Kleber M."/>
            <person name="Mauceli E."/>
            <person name="MacCallum I."/>
        </authorList>
    </citation>
    <scope>NUCLEOTIDE SEQUENCE [LARGE SCALE GENOMIC DNA]</scope>
    <source>
        <strain evidence="3">Tucson 15010-1051.87</strain>
    </source>
</reference>
<evidence type="ECO:0000259" key="1">
    <source>
        <dbReference type="Pfam" id="PF00646"/>
    </source>
</evidence>
<dbReference type="FunCoup" id="B4LF41">
    <property type="interactions" value="15"/>
</dbReference>
<dbReference type="Proteomes" id="UP000008792">
    <property type="component" value="Unassembled WGS sequence"/>
</dbReference>
<gene>
    <name evidence="2" type="primary">Dvir\GJ11680</name>
    <name evidence="2" type="ORF">Dvir_GJ11680</name>
</gene>
<dbReference type="PhylomeDB" id="B4LF41"/>
<dbReference type="EMBL" id="CH940647">
    <property type="protein sequence ID" value="EDW70229.1"/>
    <property type="molecule type" value="Genomic_DNA"/>
</dbReference>
<organism evidence="2 3">
    <name type="scientific">Drosophila virilis</name>
    <name type="common">Fruit fly</name>
    <dbReference type="NCBI Taxonomy" id="7244"/>
    <lineage>
        <taxon>Eukaryota</taxon>
        <taxon>Metazoa</taxon>
        <taxon>Ecdysozoa</taxon>
        <taxon>Arthropoda</taxon>
        <taxon>Hexapoda</taxon>
        <taxon>Insecta</taxon>
        <taxon>Pterygota</taxon>
        <taxon>Neoptera</taxon>
        <taxon>Endopterygota</taxon>
        <taxon>Diptera</taxon>
        <taxon>Brachycera</taxon>
        <taxon>Muscomorpha</taxon>
        <taxon>Ephydroidea</taxon>
        <taxon>Drosophilidae</taxon>
        <taxon>Drosophila</taxon>
    </lineage>
</organism>
<sequence>MFDKLNEDCWLTILKYVKLCDQLALAQISRSLQCTVRYHWQHLKEAHLDRDVLERFEQHPNEMQEFLQLASGSLQHLILKQASIALLKSWKSYRFPKLVSLSCDLCFTSQEAADEETLLLTELFPHLTKLTLLSSTSGRHLWTWDKLEELHLMCCESLDTSTFEQIFSSMPLRKLTLLFYGYSVNLGEGVLPVSKCATLEELVIDDHHLLGAFLPNLLQLPRFRRLAFYTRDYYEGLLLTVAKLRPLKVKSLLFNDAFWSSSRVSDGIMRMSNLRCLALYDDDIGTKELYNICARLPQLEELHLMKMRALPTPTQLWDIVAACETLKVLNLSSSQLDKQFLDLSATCLDRVLKKRSASSTLTLHLHNTVLDRSPSKVFPELNHQNLNISFEAIDLNIWSSRFVEIVFNASVD</sequence>
<dbReference type="OMA" id="LHLHNTG"/>
<evidence type="ECO:0000313" key="3">
    <source>
        <dbReference type="Proteomes" id="UP000008792"/>
    </source>
</evidence>
<dbReference type="InterPro" id="IPR001810">
    <property type="entry name" value="F-box_dom"/>
</dbReference>
<feature type="domain" description="F-box" evidence="1">
    <location>
        <begin position="3"/>
        <end position="38"/>
    </location>
</feature>
<dbReference type="AlphaFoldDB" id="B4LF41"/>
<protein>
    <submittedName>
        <fullName evidence="2">Uncharacterized protein, isoform A</fullName>
    </submittedName>
</protein>
<dbReference type="InterPro" id="IPR032675">
    <property type="entry name" value="LRR_dom_sf"/>
</dbReference>
<dbReference type="HOGENOM" id="CLU_055521_0_0_1"/>
<accession>B4LF41</accession>
<dbReference type="OrthoDB" id="8022969at2759"/>
<dbReference type="SUPFAM" id="SSF52047">
    <property type="entry name" value="RNI-like"/>
    <property type="match status" value="1"/>
</dbReference>
<dbReference type="STRING" id="7244.B4LF41"/>
<dbReference type="InParanoid" id="B4LF41"/>
<proteinExistence type="predicted"/>
<dbReference type="Gene3D" id="3.80.10.10">
    <property type="entry name" value="Ribonuclease Inhibitor"/>
    <property type="match status" value="1"/>
</dbReference>
<name>B4LF41_DROVI</name>
<evidence type="ECO:0000313" key="2">
    <source>
        <dbReference type="EMBL" id="EDW70229.1"/>
    </source>
</evidence>
<keyword evidence="3" id="KW-1185">Reference proteome</keyword>
<dbReference type="eggNOG" id="ENOG502T9NS">
    <property type="taxonomic scope" value="Eukaryota"/>
</dbReference>
<dbReference type="KEGG" id="dvi:6624393"/>